<evidence type="ECO:0008006" key="4">
    <source>
        <dbReference type="Google" id="ProtNLM"/>
    </source>
</evidence>
<evidence type="ECO:0000256" key="1">
    <source>
        <dbReference type="SAM" id="SignalP"/>
    </source>
</evidence>
<feature type="signal peptide" evidence="1">
    <location>
        <begin position="1"/>
        <end position="21"/>
    </location>
</feature>
<evidence type="ECO:0000313" key="2">
    <source>
        <dbReference type="EMBL" id="TPE58655.1"/>
    </source>
</evidence>
<comment type="caution">
    <text evidence="2">The sequence shown here is derived from an EMBL/GenBank/DDBJ whole genome shotgun (WGS) entry which is preliminary data.</text>
</comment>
<dbReference type="AlphaFoldDB" id="A0A501XDI5"/>
<protein>
    <recommendedName>
        <fullName evidence="4">UrcA family protein</fullName>
    </recommendedName>
</protein>
<sequence length="101" mass="10275">MRAIKLTVAAAISAASLSVLAAPVLASDADTCAVAPVKLRTLAASAQPEAARKAERNIALGEALCDARNRSEAAKKFNLAAKSLGTELAVVMTNQANATVQ</sequence>
<reference evidence="2 3" key="1">
    <citation type="submission" date="2019-06" db="EMBL/GenBank/DDBJ databases">
        <authorList>
            <person name="Lee I."/>
            <person name="Jang G.I."/>
            <person name="Hwang C.Y."/>
        </authorList>
    </citation>
    <scope>NUCLEOTIDE SEQUENCE [LARGE SCALE GENOMIC DNA]</scope>
    <source>
        <strain evidence="2 3">PAMC 28131</strain>
    </source>
</reference>
<evidence type="ECO:0000313" key="3">
    <source>
        <dbReference type="Proteomes" id="UP000319897"/>
    </source>
</evidence>
<feature type="chain" id="PRO_5021441906" description="UrcA family protein" evidence="1">
    <location>
        <begin position="22"/>
        <end position="101"/>
    </location>
</feature>
<organism evidence="2 3">
    <name type="scientific">Sandaracinobacter neustonicus</name>
    <dbReference type="NCBI Taxonomy" id="1715348"/>
    <lineage>
        <taxon>Bacteria</taxon>
        <taxon>Pseudomonadati</taxon>
        <taxon>Pseudomonadota</taxon>
        <taxon>Alphaproteobacteria</taxon>
        <taxon>Sphingomonadales</taxon>
        <taxon>Sphingosinicellaceae</taxon>
        <taxon>Sandaracinobacter</taxon>
    </lineage>
</organism>
<proteinExistence type="predicted"/>
<keyword evidence="1" id="KW-0732">Signal</keyword>
<accession>A0A501XDI5</accession>
<name>A0A501XDI5_9SPHN</name>
<dbReference type="OrthoDB" id="9972608at2"/>
<keyword evidence="3" id="KW-1185">Reference proteome</keyword>
<gene>
    <name evidence="2" type="ORF">FJQ54_16525</name>
</gene>
<dbReference type="EMBL" id="VFSU01000034">
    <property type="protein sequence ID" value="TPE58655.1"/>
    <property type="molecule type" value="Genomic_DNA"/>
</dbReference>
<dbReference type="RefSeq" id="WP_140929507.1">
    <property type="nucleotide sequence ID" value="NZ_VFSU01000034.1"/>
</dbReference>
<dbReference type="Proteomes" id="UP000319897">
    <property type="component" value="Unassembled WGS sequence"/>
</dbReference>